<feature type="domain" description="Ribosomal RNA adenine methylase transferase N-terminal" evidence="9">
    <location>
        <begin position="41"/>
        <end position="215"/>
    </location>
</feature>
<evidence type="ECO:0000256" key="7">
    <source>
        <dbReference type="HAMAP-Rule" id="MF_00607"/>
    </source>
</evidence>
<gene>
    <name evidence="7 10" type="primary">rsmA</name>
    <name evidence="7" type="synonym">ksgA</name>
    <name evidence="10" type="ORF">ENV52_00360</name>
</gene>
<feature type="binding site" evidence="7 8">
    <location>
        <position position="61"/>
    </location>
    <ligand>
        <name>S-adenosyl-L-methionine</name>
        <dbReference type="ChEBI" id="CHEBI:59789"/>
    </ligand>
</feature>
<dbReference type="PROSITE" id="PS01131">
    <property type="entry name" value="RRNA_A_DIMETH"/>
    <property type="match status" value="1"/>
</dbReference>
<dbReference type="EC" id="2.1.1.182" evidence="7"/>
<keyword evidence="5 7" id="KW-0949">S-adenosyl-L-methionine</keyword>
<accession>A0A7V6A1D3</accession>
<evidence type="ECO:0000259" key="9">
    <source>
        <dbReference type="SMART" id="SM00650"/>
    </source>
</evidence>
<proteinExistence type="inferred from homology"/>
<dbReference type="CDD" id="cd02440">
    <property type="entry name" value="AdoMet_MTases"/>
    <property type="match status" value="1"/>
</dbReference>
<keyword evidence="6 7" id="KW-0694">RNA-binding</keyword>
<sequence>MASAGPGWSLVSVFSPKTVLRRLGLRPEKARGQNFLIHPHQARRIVAALHLSPGEQVVEIGPGLGALTVFLAEEAERVVALELDPALAAYLREELFVGHPRVEVICLDVLRFDFLEMAREAHAPLAVAGNLPYQITSPLLFKLAEEKAAISRAVLMMQQEVGARLTAGPGTKDYGILSVLLQYHFAMTRLFSLGPANFYPPPQVTSVVMALIPRKSEPAAANEAFLAQVVKAAFATRRKTLRNTLATRGQVLGLTAPEVLAALQLLHIDPGRRGETLSIPDFVNLSNELLARREQREG</sequence>
<dbReference type="Gene3D" id="3.40.50.150">
    <property type="entry name" value="Vaccinia Virus protein VP39"/>
    <property type="match status" value="1"/>
</dbReference>
<feature type="binding site" evidence="7 8">
    <location>
        <position position="130"/>
    </location>
    <ligand>
        <name>S-adenosyl-L-methionine</name>
        <dbReference type="ChEBI" id="CHEBI:59789"/>
    </ligand>
</feature>
<dbReference type="GO" id="GO:0003723">
    <property type="term" value="F:RNA binding"/>
    <property type="evidence" value="ECO:0007669"/>
    <property type="project" value="UniProtKB-UniRule"/>
</dbReference>
<dbReference type="AlphaFoldDB" id="A0A7V6A1D3"/>
<dbReference type="Pfam" id="PF00398">
    <property type="entry name" value="RrnaAD"/>
    <property type="match status" value="1"/>
</dbReference>
<dbReference type="HAMAP" id="MF_00607">
    <property type="entry name" value="16SrRNA_methyltr_A"/>
    <property type="match status" value="1"/>
</dbReference>
<name>A0A7V6A1D3_9BACT</name>
<comment type="catalytic activity">
    <reaction evidence="7">
        <text>adenosine(1518)/adenosine(1519) in 16S rRNA + 4 S-adenosyl-L-methionine = N(6)-dimethyladenosine(1518)/N(6)-dimethyladenosine(1519) in 16S rRNA + 4 S-adenosyl-L-homocysteine + 4 H(+)</text>
        <dbReference type="Rhea" id="RHEA:19609"/>
        <dbReference type="Rhea" id="RHEA-COMP:10232"/>
        <dbReference type="Rhea" id="RHEA-COMP:10233"/>
        <dbReference type="ChEBI" id="CHEBI:15378"/>
        <dbReference type="ChEBI" id="CHEBI:57856"/>
        <dbReference type="ChEBI" id="CHEBI:59789"/>
        <dbReference type="ChEBI" id="CHEBI:74411"/>
        <dbReference type="ChEBI" id="CHEBI:74493"/>
        <dbReference type="EC" id="2.1.1.182"/>
    </reaction>
</comment>
<dbReference type="InterPro" id="IPR011530">
    <property type="entry name" value="rRNA_adenine_dimethylase"/>
</dbReference>
<comment type="function">
    <text evidence="7">Specifically dimethylates two adjacent adenosines (A1518 and A1519) in the loop of a conserved hairpin near the 3'-end of 16S rRNA in the 30S particle. May play a critical role in biogenesis of 30S subunits.</text>
</comment>
<evidence type="ECO:0000313" key="10">
    <source>
        <dbReference type="EMBL" id="HHS28141.1"/>
    </source>
</evidence>
<evidence type="ECO:0000256" key="2">
    <source>
        <dbReference type="ARBA" id="ARBA00022552"/>
    </source>
</evidence>
<evidence type="ECO:0000256" key="1">
    <source>
        <dbReference type="ARBA" id="ARBA00022490"/>
    </source>
</evidence>
<dbReference type="SMART" id="SM00650">
    <property type="entry name" value="rADc"/>
    <property type="match status" value="1"/>
</dbReference>
<keyword evidence="2 7" id="KW-0698">rRNA processing</keyword>
<dbReference type="Gene3D" id="1.10.8.100">
    <property type="entry name" value="Ribosomal RNA adenine dimethylase-like, domain 2"/>
    <property type="match status" value="1"/>
</dbReference>
<evidence type="ECO:0000256" key="4">
    <source>
        <dbReference type="ARBA" id="ARBA00022679"/>
    </source>
</evidence>
<protein>
    <recommendedName>
        <fullName evidence="7">Ribosomal RNA small subunit methyltransferase A</fullName>
        <ecNumber evidence="7">2.1.1.182</ecNumber>
    </recommendedName>
    <alternativeName>
        <fullName evidence="7">16S rRNA (adenine(1518)-N(6)/adenine(1519)-N(6))-dimethyltransferase</fullName>
    </alternativeName>
    <alternativeName>
        <fullName evidence="7">16S rRNA dimethyladenosine transferase</fullName>
    </alternativeName>
    <alternativeName>
        <fullName evidence="7">16S rRNA dimethylase</fullName>
    </alternativeName>
    <alternativeName>
        <fullName evidence="7">S-adenosylmethionine-6-N', N'-adenosyl(rRNA) dimethyltransferase</fullName>
    </alternativeName>
</protein>
<evidence type="ECO:0000256" key="3">
    <source>
        <dbReference type="ARBA" id="ARBA00022603"/>
    </source>
</evidence>
<dbReference type="InterPro" id="IPR020596">
    <property type="entry name" value="rRNA_Ade_Mease_Trfase_CS"/>
</dbReference>
<dbReference type="EMBL" id="DTGR01000008">
    <property type="protein sequence ID" value="HHS28141.1"/>
    <property type="molecule type" value="Genomic_DNA"/>
</dbReference>
<feature type="binding site" evidence="7 8">
    <location>
        <position position="108"/>
    </location>
    <ligand>
        <name>S-adenosyl-L-methionine</name>
        <dbReference type="ChEBI" id="CHEBI:59789"/>
    </ligand>
</feature>
<dbReference type="PROSITE" id="PS51689">
    <property type="entry name" value="SAM_RNA_A_N6_MT"/>
    <property type="match status" value="1"/>
</dbReference>
<dbReference type="PANTHER" id="PTHR11727">
    <property type="entry name" value="DIMETHYLADENOSINE TRANSFERASE"/>
    <property type="match status" value="1"/>
</dbReference>
<comment type="caution">
    <text evidence="10">The sequence shown here is derived from an EMBL/GenBank/DDBJ whole genome shotgun (WGS) entry which is preliminary data.</text>
</comment>
<dbReference type="InterPro" id="IPR029063">
    <property type="entry name" value="SAM-dependent_MTases_sf"/>
</dbReference>
<reference evidence="10" key="1">
    <citation type="journal article" date="2020" name="mSystems">
        <title>Genome- and Community-Level Interaction Insights into Carbon Utilization and Element Cycling Functions of Hydrothermarchaeota in Hydrothermal Sediment.</title>
        <authorList>
            <person name="Zhou Z."/>
            <person name="Liu Y."/>
            <person name="Xu W."/>
            <person name="Pan J."/>
            <person name="Luo Z.H."/>
            <person name="Li M."/>
        </authorList>
    </citation>
    <scope>NUCLEOTIDE SEQUENCE [LARGE SCALE GENOMIC DNA]</scope>
    <source>
        <strain evidence="10">SpSt-767</strain>
    </source>
</reference>
<evidence type="ECO:0000256" key="5">
    <source>
        <dbReference type="ARBA" id="ARBA00022691"/>
    </source>
</evidence>
<comment type="similarity">
    <text evidence="7">Belongs to the class I-like SAM-binding methyltransferase superfamily. rRNA adenine N(6)-methyltransferase family. RsmA subfamily.</text>
</comment>
<dbReference type="InterPro" id="IPR001737">
    <property type="entry name" value="KsgA/Erm"/>
</dbReference>
<dbReference type="PANTHER" id="PTHR11727:SF7">
    <property type="entry name" value="DIMETHYLADENOSINE TRANSFERASE-RELATED"/>
    <property type="match status" value="1"/>
</dbReference>
<keyword evidence="4 7" id="KW-0808">Transferase</keyword>
<feature type="binding site" evidence="7 8">
    <location>
        <position position="82"/>
    </location>
    <ligand>
        <name>S-adenosyl-L-methionine</name>
        <dbReference type="ChEBI" id="CHEBI:59789"/>
    </ligand>
</feature>
<feature type="binding site" evidence="7 8">
    <location>
        <position position="36"/>
    </location>
    <ligand>
        <name>S-adenosyl-L-methionine</name>
        <dbReference type="ChEBI" id="CHEBI:59789"/>
    </ligand>
</feature>
<dbReference type="InterPro" id="IPR020598">
    <property type="entry name" value="rRNA_Ade_methylase_Trfase_N"/>
</dbReference>
<dbReference type="InterPro" id="IPR023165">
    <property type="entry name" value="rRNA_Ade_diMease-like_C"/>
</dbReference>
<keyword evidence="3 7" id="KW-0489">Methyltransferase</keyword>
<dbReference type="GO" id="GO:0052908">
    <property type="term" value="F:16S rRNA (adenine(1518)-N(6)/adenine(1519)-N(6))-dimethyltransferase activity"/>
    <property type="evidence" value="ECO:0007669"/>
    <property type="project" value="UniProtKB-EC"/>
</dbReference>
<dbReference type="GO" id="GO:0005829">
    <property type="term" value="C:cytosol"/>
    <property type="evidence" value="ECO:0007669"/>
    <property type="project" value="TreeGrafter"/>
</dbReference>
<organism evidence="10">
    <name type="scientific">Desulfobacca acetoxidans</name>
    <dbReference type="NCBI Taxonomy" id="60893"/>
    <lineage>
        <taxon>Bacteria</taxon>
        <taxon>Pseudomonadati</taxon>
        <taxon>Thermodesulfobacteriota</taxon>
        <taxon>Desulfobaccia</taxon>
        <taxon>Desulfobaccales</taxon>
        <taxon>Desulfobaccaceae</taxon>
        <taxon>Desulfobacca</taxon>
    </lineage>
</organism>
<dbReference type="NCBIfam" id="TIGR00755">
    <property type="entry name" value="ksgA"/>
    <property type="match status" value="1"/>
</dbReference>
<comment type="subcellular location">
    <subcellularLocation>
        <location evidence="7">Cytoplasm</location>
    </subcellularLocation>
</comment>
<dbReference type="SUPFAM" id="SSF53335">
    <property type="entry name" value="S-adenosyl-L-methionine-dependent methyltransferases"/>
    <property type="match status" value="1"/>
</dbReference>
<feature type="binding site" evidence="7 8">
    <location>
        <position position="34"/>
    </location>
    <ligand>
        <name>S-adenosyl-L-methionine</name>
        <dbReference type="ChEBI" id="CHEBI:59789"/>
    </ligand>
</feature>
<evidence type="ECO:0000256" key="8">
    <source>
        <dbReference type="PROSITE-ProRule" id="PRU01026"/>
    </source>
</evidence>
<keyword evidence="1 7" id="KW-0963">Cytoplasm</keyword>
<evidence type="ECO:0000256" key="6">
    <source>
        <dbReference type="ARBA" id="ARBA00022884"/>
    </source>
</evidence>